<dbReference type="OrthoDB" id="2019149at2759"/>
<dbReference type="PANTHER" id="PTHR31321">
    <property type="entry name" value="ACYL-COA THIOESTER HYDROLASE YBHC-RELATED"/>
    <property type="match status" value="1"/>
</dbReference>
<feature type="chain" id="PRO_5018809206" description="Pectinesterase" evidence="11">
    <location>
        <begin position="20"/>
        <end position="328"/>
    </location>
</feature>
<protein>
    <recommendedName>
        <fullName evidence="4 11">Pectinesterase</fullName>
        <ecNumber evidence="4 11">3.1.1.11</ecNumber>
    </recommendedName>
</protein>
<evidence type="ECO:0000256" key="2">
    <source>
        <dbReference type="ARBA" id="ARBA00005184"/>
    </source>
</evidence>
<evidence type="ECO:0000256" key="11">
    <source>
        <dbReference type="RuleBase" id="RU000589"/>
    </source>
</evidence>
<dbReference type="STRING" id="356882.A0A423W3X7"/>
<proteinExistence type="inferred from homology"/>
<accession>A0A423W3X7</accession>
<feature type="active site" evidence="10">
    <location>
        <position position="184"/>
    </location>
</feature>
<dbReference type="FunFam" id="2.160.20.10:FF:000014">
    <property type="entry name" value="Pectinesterase"/>
    <property type="match status" value="1"/>
</dbReference>
<reference evidence="13 14" key="1">
    <citation type="submission" date="2015-09" db="EMBL/GenBank/DDBJ databases">
        <title>Host preference determinants of Valsa canker pathogens revealed by comparative genomics.</title>
        <authorList>
            <person name="Yin Z."/>
            <person name="Huang L."/>
        </authorList>
    </citation>
    <scope>NUCLEOTIDE SEQUENCE [LARGE SCALE GENOMIC DNA]</scope>
    <source>
        <strain evidence="13 14">03-1</strain>
    </source>
</reference>
<keyword evidence="5 11" id="KW-0964">Secreted</keyword>
<evidence type="ECO:0000313" key="14">
    <source>
        <dbReference type="Proteomes" id="UP000283895"/>
    </source>
</evidence>
<feature type="signal peptide" evidence="11">
    <location>
        <begin position="1"/>
        <end position="19"/>
    </location>
</feature>
<dbReference type="InterPro" id="IPR011050">
    <property type="entry name" value="Pectin_lyase_fold/virulence"/>
</dbReference>
<dbReference type="UniPathway" id="UPA00545">
    <property type="reaction ID" value="UER00823"/>
</dbReference>
<evidence type="ECO:0000256" key="1">
    <source>
        <dbReference type="ARBA" id="ARBA00004613"/>
    </source>
</evidence>
<dbReference type="SUPFAM" id="SSF51126">
    <property type="entry name" value="Pectin lyase-like"/>
    <property type="match status" value="1"/>
</dbReference>
<dbReference type="GO" id="GO:0005576">
    <property type="term" value="C:extracellular region"/>
    <property type="evidence" value="ECO:0007669"/>
    <property type="project" value="UniProtKB-SubCell"/>
</dbReference>
<comment type="function">
    <text evidence="11">Involved in maceration and soft-rotting of plant tissue.</text>
</comment>
<evidence type="ECO:0000259" key="12">
    <source>
        <dbReference type="Pfam" id="PF01095"/>
    </source>
</evidence>
<comment type="similarity">
    <text evidence="3">Belongs to the pectinesterase family.</text>
</comment>
<dbReference type="EC" id="3.1.1.11" evidence="4 11"/>
<keyword evidence="11" id="KW-0961">Cell wall biogenesis/degradation</keyword>
<keyword evidence="14" id="KW-1185">Reference proteome</keyword>
<evidence type="ECO:0000256" key="7">
    <source>
        <dbReference type="ARBA" id="ARBA00022801"/>
    </source>
</evidence>
<dbReference type="GO" id="GO:0042545">
    <property type="term" value="P:cell wall modification"/>
    <property type="evidence" value="ECO:0007669"/>
    <property type="project" value="UniProtKB-UniRule"/>
</dbReference>
<dbReference type="GO" id="GO:0045490">
    <property type="term" value="P:pectin catabolic process"/>
    <property type="evidence" value="ECO:0007669"/>
    <property type="project" value="UniProtKB-UniRule"/>
</dbReference>
<name>A0A423W3X7_9PEZI</name>
<dbReference type="InterPro" id="IPR012334">
    <property type="entry name" value="Pectin_lyas_fold"/>
</dbReference>
<gene>
    <name evidence="13" type="ORF">VMCG_07003</name>
</gene>
<dbReference type="Gene3D" id="2.160.20.10">
    <property type="entry name" value="Single-stranded right-handed beta-helix, Pectin lyase-like"/>
    <property type="match status" value="1"/>
</dbReference>
<evidence type="ECO:0000313" key="13">
    <source>
        <dbReference type="EMBL" id="ROV98015.1"/>
    </source>
</evidence>
<dbReference type="PROSITE" id="PS00503">
    <property type="entry name" value="PECTINESTERASE_2"/>
    <property type="match status" value="1"/>
</dbReference>
<dbReference type="Pfam" id="PF01095">
    <property type="entry name" value="Pectinesterase"/>
    <property type="match status" value="1"/>
</dbReference>
<keyword evidence="8 11" id="KW-0063">Aspartyl esterase</keyword>
<evidence type="ECO:0000256" key="5">
    <source>
        <dbReference type="ARBA" id="ARBA00022525"/>
    </source>
</evidence>
<dbReference type="EMBL" id="LKEA01000027">
    <property type="protein sequence ID" value="ROV98015.1"/>
    <property type="molecule type" value="Genomic_DNA"/>
</dbReference>
<dbReference type="AlphaFoldDB" id="A0A423W3X7"/>
<organism evidence="13 14">
    <name type="scientific">Cytospora schulzeri</name>
    <dbReference type="NCBI Taxonomy" id="448051"/>
    <lineage>
        <taxon>Eukaryota</taxon>
        <taxon>Fungi</taxon>
        <taxon>Dikarya</taxon>
        <taxon>Ascomycota</taxon>
        <taxon>Pezizomycotina</taxon>
        <taxon>Sordariomycetes</taxon>
        <taxon>Sordariomycetidae</taxon>
        <taxon>Diaporthales</taxon>
        <taxon>Cytosporaceae</taxon>
        <taxon>Cytospora</taxon>
    </lineage>
</organism>
<evidence type="ECO:0000256" key="4">
    <source>
        <dbReference type="ARBA" id="ARBA00013229"/>
    </source>
</evidence>
<keyword evidence="7 11" id="KW-0378">Hydrolase</keyword>
<evidence type="ECO:0000256" key="8">
    <source>
        <dbReference type="ARBA" id="ARBA00023085"/>
    </source>
</evidence>
<sequence>MALKKSFGIIPSLVATVLATSRTSPPSGSITVCDSDCDFTTIQDAVSSIDTSSSSESSIFIYSGTYTEQVTIPELSGKLSIYGYTEDTSDYSGNVVSLEWDSSLLSGAADDEHTAALINTSENVAVYNIDIKNTYGKGSQAIALSAYNTEQGYYGVGLYGYQDTLLAQTGNQVYASCYIEGAVDYIFGQHARIWITGSVIASVGAGTITANGRPDEDDDSYYVITDSTIEAGSPAPSAGTVYLGRPWSDYARVAVQRSSLSDIINSAGWEEWSSSEPNTDYVTFEEYGNSGDGADGDRADFATTMSSAIDIATILGDDYADWVDSDYV</sequence>
<dbReference type="InterPro" id="IPR033131">
    <property type="entry name" value="Pectinesterase_Asp_AS"/>
</dbReference>
<comment type="pathway">
    <text evidence="2 11">Glycan metabolism; pectin degradation; 2-dehydro-3-deoxy-D-gluconate from pectin: step 1/5.</text>
</comment>
<comment type="catalytic activity">
    <reaction evidence="9 11">
        <text>[(1-&gt;4)-alpha-D-galacturonosyl methyl ester](n) + n H2O = [(1-&gt;4)-alpha-D-galacturonosyl](n) + n methanol + n H(+)</text>
        <dbReference type="Rhea" id="RHEA:22380"/>
        <dbReference type="Rhea" id="RHEA-COMP:14570"/>
        <dbReference type="Rhea" id="RHEA-COMP:14573"/>
        <dbReference type="ChEBI" id="CHEBI:15377"/>
        <dbReference type="ChEBI" id="CHEBI:15378"/>
        <dbReference type="ChEBI" id="CHEBI:17790"/>
        <dbReference type="ChEBI" id="CHEBI:140522"/>
        <dbReference type="ChEBI" id="CHEBI:140523"/>
        <dbReference type="EC" id="3.1.1.11"/>
    </reaction>
</comment>
<dbReference type="GO" id="GO:0030599">
    <property type="term" value="F:pectinesterase activity"/>
    <property type="evidence" value="ECO:0007669"/>
    <property type="project" value="UniProtKB-UniRule"/>
</dbReference>
<keyword evidence="6 11" id="KW-0732">Signal</keyword>
<dbReference type="InterPro" id="IPR000070">
    <property type="entry name" value="Pectinesterase_cat"/>
</dbReference>
<dbReference type="Proteomes" id="UP000283895">
    <property type="component" value="Unassembled WGS sequence"/>
</dbReference>
<feature type="domain" description="Pectinesterase catalytic" evidence="12">
    <location>
        <begin position="33"/>
        <end position="296"/>
    </location>
</feature>
<evidence type="ECO:0000256" key="3">
    <source>
        <dbReference type="ARBA" id="ARBA00008891"/>
    </source>
</evidence>
<dbReference type="PANTHER" id="PTHR31321:SF127">
    <property type="entry name" value="PECTINESTERASE"/>
    <property type="match status" value="1"/>
</dbReference>
<comment type="caution">
    <text evidence="13">The sequence shown here is derived from an EMBL/GenBank/DDBJ whole genome shotgun (WGS) entry which is preliminary data.</text>
</comment>
<comment type="subcellular location">
    <subcellularLocation>
        <location evidence="1 11">Secreted</location>
    </subcellularLocation>
</comment>
<evidence type="ECO:0000256" key="10">
    <source>
        <dbReference type="PROSITE-ProRule" id="PRU10040"/>
    </source>
</evidence>
<evidence type="ECO:0000256" key="9">
    <source>
        <dbReference type="ARBA" id="ARBA00047928"/>
    </source>
</evidence>
<evidence type="ECO:0000256" key="6">
    <source>
        <dbReference type="ARBA" id="ARBA00022729"/>
    </source>
</evidence>